<proteinExistence type="predicted"/>
<evidence type="ECO:0000313" key="2">
    <source>
        <dbReference type="Proteomes" id="UP000504637"/>
    </source>
</evidence>
<dbReference type="GeneID" id="54356698"/>
<keyword evidence="2" id="KW-1185">Reference proteome</keyword>
<protein>
    <submittedName>
        <fullName evidence="3">Uncharacterized protein</fullName>
    </submittedName>
</protein>
<reference evidence="3" key="2">
    <citation type="submission" date="2020-04" db="EMBL/GenBank/DDBJ databases">
        <authorList>
            <consortium name="NCBI Genome Project"/>
        </authorList>
    </citation>
    <scope>NUCLEOTIDE SEQUENCE</scope>
    <source>
        <strain evidence="3">CBS 342.82</strain>
    </source>
</reference>
<evidence type="ECO:0000313" key="3">
    <source>
        <dbReference type="RefSeq" id="XP_033463320.1"/>
    </source>
</evidence>
<reference evidence="3" key="3">
    <citation type="submission" date="2025-08" db="UniProtKB">
        <authorList>
            <consortium name="RefSeq"/>
        </authorList>
    </citation>
    <scope>IDENTIFICATION</scope>
    <source>
        <strain evidence="3">CBS 342.82</strain>
    </source>
</reference>
<feature type="region of interest" description="Disordered" evidence="1">
    <location>
        <begin position="45"/>
        <end position="85"/>
    </location>
</feature>
<feature type="compositionally biased region" description="Basic and acidic residues" evidence="1">
    <location>
        <begin position="66"/>
        <end position="79"/>
    </location>
</feature>
<gene>
    <name evidence="3" type="ORF">K489DRAFT_111574</name>
</gene>
<dbReference type="AlphaFoldDB" id="A0A6J3MF54"/>
<name>A0A6J3MF54_9PEZI</name>
<sequence>MKAIPAPCTSRAGRARRLTYLLPRLAAAAKHVEKCIATIVVSSERMRPAGKPKDSPAWSQPRARGTPHDYRASVIRRSDPSNGEGEAPEVGFFLLVFIGAWKRVGLTVREGVLGICDPPTGLKILHHEHRTMSRDGQRSRVIVLHRYNMVQFNGRTRLESGVEDNLGKWQSSISVAFAILYHQ</sequence>
<evidence type="ECO:0000256" key="1">
    <source>
        <dbReference type="SAM" id="MobiDB-lite"/>
    </source>
</evidence>
<reference evidence="3" key="1">
    <citation type="submission" date="2020-01" db="EMBL/GenBank/DDBJ databases">
        <authorList>
            <consortium name="DOE Joint Genome Institute"/>
            <person name="Haridas S."/>
            <person name="Albert R."/>
            <person name="Binder M."/>
            <person name="Bloem J."/>
            <person name="Labutti K."/>
            <person name="Salamov A."/>
            <person name="Andreopoulos B."/>
            <person name="Baker S.E."/>
            <person name="Barry K."/>
            <person name="Bills G."/>
            <person name="Bluhm B.H."/>
            <person name="Cannon C."/>
            <person name="Castanera R."/>
            <person name="Culley D.E."/>
            <person name="Daum C."/>
            <person name="Ezra D."/>
            <person name="Gonzalez J.B."/>
            <person name="Henrissat B."/>
            <person name="Kuo A."/>
            <person name="Liang C."/>
            <person name="Lipzen A."/>
            <person name="Lutzoni F."/>
            <person name="Magnuson J."/>
            <person name="Mondo S."/>
            <person name="Nolan M."/>
            <person name="Ohm R."/>
            <person name="Pangilinan J."/>
            <person name="Park H.-J."/>
            <person name="Ramirez L."/>
            <person name="Alfaro M."/>
            <person name="Sun H."/>
            <person name="Tritt A."/>
            <person name="Yoshinaga Y."/>
            <person name="Zwiers L.-H."/>
            <person name="Turgeon B.G."/>
            <person name="Goodwin S.B."/>
            <person name="Spatafora J.W."/>
            <person name="Crous P.W."/>
            <person name="Grigoriev I.V."/>
        </authorList>
    </citation>
    <scope>NUCLEOTIDE SEQUENCE</scope>
    <source>
        <strain evidence="3">CBS 342.82</strain>
    </source>
</reference>
<accession>A0A6J3MF54</accession>
<dbReference type="RefSeq" id="XP_033463320.1">
    <property type="nucleotide sequence ID" value="XM_033598899.1"/>
</dbReference>
<dbReference type="Proteomes" id="UP000504637">
    <property type="component" value="Unplaced"/>
</dbReference>
<organism evidence="3">
    <name type="scientific">Dissoconium aciculare CBS 342.82</name>
    <dbReference type="NCBI Taxonomy" id="1314786"/>
    <lineage>
        <taxon>Eukaryota</taxon>
        <taxon>Fungi</taxon>
        <taxon>Dikarya</taxon>
        <taxon>Ascomycota</taxon>
        <taxon>Pezizomycotina</taxon>
        <taxon>Dothideomycetes</taxon>
        <taxon>Dothideomycetidae</taxon>
        <taxon>Mycosphaerellales</taxon>
        <taxon>Dissoconiaceae</taxon>
        <taxon>Dissoconium</taxon>
    </lineage>
</organism>
<feature type="compositionally biased region" description="Basic and acidic residues" evidence="1">
    <location>
        <begin position="45"/>
        <end position="54"/>
    </location>
</feature>